<feature type="transmembrane region" description="Helical" evidence="1">
    <location>
        <begin position="907"/>
        <end position="928"/>
    </location>
</feature>
<feature type="transmembrane region" description="Helical" evidence="1">
    <location>
        <begin position="2566"/>
        <end position="2585"/>
    </location>
</feature>
<feature type="transmembrane region" description="Helical" evidence="1">
    <location>
        <begin position="949"/>
        <end position="969"/>
    </location>
</feature>
<feature type="transmembrane region" description="Helical" evidence="1">
    <location>
        <begin position="2439"/>
        <end position="2460"/>
    </location>
</feature>
<feature type="transmembrane region" description="Helical" evidence="1">
    <location>
        <begin position="1503"/>
        <end position="1521"/>
    </location>
</feature>
<feature type="transmembrane region" description="Helical" evidence="1">
    <location>
        <begin position="593"/>
        <end position="614"/>
    </location>
</feature>
<dbReference type="Proteomes" id="UP000790347">
    <property type="component" value="Unassembled WGS sequence"/>
</dbReference>
<protein>
    <submittedName>
        <fullName evidence="2">Uncharacterized protein</fullName>
    </submittedName>
</protein>
<keyword evidence="1" id="KW-0472">Membrane</keyword>
<feature type="transmembrane region" description="Helical" evidence="1">
    <location>
        <begin position="481"/>
        <end position="499"/>
    </location>
</feature>
<keyword evidence="1" id="KW-1133">Transmembrane helix</keyword>
<accession>A0A922KWF8</accession>
<feature type="transmembrane region" description="Helical" evidence="1">
    <location>
        <begin position="1612"/>
        <end position="1638"/>
    </location>
</feature>
<feature type="transmembrane region" description="Helical" evidence="1">
    <location>
        <begin position="755"/>
        <end position="776"/>
    </location>
</feature>
<reference evidence="2" key="2">
    <citation type="journal article" date="2022" name="Res Sq">
        <title>Comparative Genomics Reveals Insights into the Divergent Evolution of Astigmatic Mites and Household Pest Adaptations.</title>
        <authorList>
            <person name="Xiong Q."/>
            <person name="Wan A.T.-Y."/>
            <person name="Liu X.-Y."/>
            <person name="Fung C.S.-H."/>
            <person name="Xiao X."/>
            <person name="Malainual N."/>
            <person name="Hou J."/>
            <person name="Wang L."/>
            <person name="Wang M."/>
            <person name="Yang K."/>
            <person name="Cui Y."/>
            <person name="Leung E."/>
            <person name="Nong W."/>
            <person name="Shin S.-K."/>
            <person name="Au S."/>
            <person name="Jeong K.Y."/>
            <person name="Chew F.T."/>
            <person name="Hui J."/>
            <person name="Leung T.F."/>
            <person name="Tungtrongchitr A."/>
            <person name="Zhong N."/>
            <person name="Liu Z."/>
            <person name="Tsui S."/>
        </authorList>
    </citation>
    <scope>NUCLEOTIDE SEQUENCE</scope>
    <source>
        <strain evidence="2">Derf</strain>
        <tissue evidence="2">Whole organism</tissue>
    </source>
</reference>
<feature type="transmembrane region" description="Helical" evidence="1">
    <location>
        <begin position="168"/>
        <end position="193"/>
    </location>
</feature>
<feature type="transmembrane region" description="Helical" evidence="1">
    <location>
        <begin position="524"/>
        <end position="543"/>
    </location>
</feature>
<feature type="transmembrane region" description="Helical" evidence="1">
    <location>
        <begin position="1070"/>
        <end position="1089"/>
    </location>
</feature>
<feature type="transmembrane region" description="Helical" evidence="1">
    <location>
        <begin position="1151"/>
        <end position="1171"/>
    </location>
</feature>
<feature type="transmembrane region" description="Helical" evidence="1">
    <location>
        <begin position="2044"/>
        <end position="2065"/>
    </location>
</feature>
<feature type="transmembrane region" description="Helical" evidence="1">
    <location>
        <begin position="108"/>
        <end position="128"/>
    </location>
</feature>
<feature type="transmembrane region" description="Helical" evidence="1">
    <location>
        <begin position="2334"/>
        <end position="2361"/>
    </location>
</feature>
<feature type="transmembrane region" description="Helical" evidence="1">
    <location>
        <begin position="1343"/>
        <end position="1361"/>
    </location>
</feature>
<proteinExistence type="predicted"/>
<evidence type="ECO:0000313" key="2">
    <source>
        <dbReference type="EMBL" id="KAH9501034.1"/>
    </source>
</evidence>
<organism evidence="2 3">
    <name type="scientific">Dermatophagoides farinae</name>
    <name type="common">American house dust mite</name>
    <dbReference type="NCBI Taxonomy" id="6954"/>
    <lineage>
        <taxon>Eukaryota</taxon>
        <taxon>Metazoa</taxon>
        <taxon>Ecdysozoa</taxon>
        <taxon>Arthropoda</taxon>
        <taxon>Chelicerata</taxon>
        <taxon>Arachnida</taxon>
        <taxon>Acari</taxon>
        <taxon>Acariformes</taxon>
        <taxon>Sarcoptiformes</taxon>
        <taxon>Astigmata</taxon>
        <taxon>Psoroptidia</taxon>
        <taxon>Analgoidea</taxon>
        <taxon>Pyroglyphidae</taxon>
        <taxon>Dermatophagoidinae</taxon>
        <taxon>Dermatophagoides</taxon>
    </lineage>
</organism>
<feature type="transmembrane region" description="Helical" evidence="1">
    <location>
        <begin position="226"/>
        <end position="247"/>
    </location>
</feature>
<feature type="transmembrane region" description="Helical" evidence="1">
    <location>
        <begin position="1812"/>
        <end position="1832"/>
    </location>
</feature>
<feature type="transmembrane region" description="Helical" evidence="1">
    <location>
        <begin position="2294"/>
        <end position="2314"/>
    </location>
</feature>
<comment type="caution">
    <text evidence="2">The sequence shown here is derived from an EMBL/GenBank/DDBJ whole genome shotgun (WGS) entry which is preliminary data.</text>
</comment>
<feature type="transmembrane region" description="Helical" evidence="1">
    <location>
        <begin position="1770"/>
        <end position="1791"/>
    </location>
</feature>
<sequence length="2587" mass="313945">MSRPERDWRIFFYIVRPIKNKYQRDIHIVDIFESGFQYLKYFTFRIDYNRYDYGKHNIRLSSDVFKRIIRKSIFIFMVICYPILLLLFNNNDYLISIKILEQMVHSNGVDLLLFEMIIMMFLVETMWLRLLRSILNYKSSENDFFIEYENFDDDKQLTMKMRRYLIQFYTFSEYGSIVVYDISMFGLFIMTMMHTYFCIEYYFNDRITFIQMITDIPMFAITCNHVSYLLGHLLLSINFQLFLIEFFKSQLKHLLRISQFMLMDYRPTKRSYYLAKQLFWSNFQRKYVQLYSETIGFNRTFSIVLFYMETISKLSILMSTIFYSKQIHMSVYNSTALIGLMSSFCYTTCLYARITDLPSCNQQCSRTISYWLARQTRFMIYRPQWRQSIKSNLFMQTMTNNQFGFTCGQLFFMTKFKYIEILMMNLPLILFIEKYRNIQISDIFHCGFEYWKNYTLRCEYSLYEYQYRMISKRFEFFRHNIWISFNAWAGILFLLAMIWEPFNEIIIGNKHFERIVDGKKTDLLLIYGAISYSIFELMWSHLFKNFLHYRSSMDDYLIKNIDYDEKQLLPELQLYLRKFFIISDSITDLSRRLVSFFITIILLIYTIFGCILYHDSRINLFQLIISVPFFSFFCRYTKTRAAYFMILSFLIFLITFHKVRLHQLILKSQKSLKQKSTNPHYHRGHQRFNLNEKINKIFWNRFQIEYVNLYAETAQLNRTVSLILFYMETMSKFAIIFSCVFISQQLKMNWMSFSSVMAIMSLFFLILCLNCIITTIPSIDKNCSKFIFYDLARSQWHRFRMVNQSMTVSLVWRHWIKSNLFVQTMTENRFGFTCGQLFFITKFKYFEMLFLNLPLIIMNKYRNIRISDIFHCGFEYWKNNALRCEYSLYEYQYRKISKRFEFFRRNIWISFNAWAGILFLFAMIWEPFNDIIIGNEHYKRMVDCERTDLLLLFTAISFSILELMWLHLFKNFLQYRSSMDDYMINNIDYDEKQLSPELQLYLRKFFTIYDIISDLFHRLLSYFITLTLLIYTIFGCISLLNSRINLLQLIISIPFFSFFCRYSKTGVANFVTMTMGFILFLVELHKVRLKQLMLKSRKTLKQKSTNPHYHRGHQRFNLKEKTKKIFWNRFHIEYVNLYAETAQLNRTVSLILFYMETIAKFAIMVSCVFISRQFKMNWFNLSFLMAIMSFFFLMLGINTLIATLPSYDQKCGQFILYDLARSQWHRYRMVNQSTNVSLLWRHWIKSNLFVQTMTENHFGFTCGQLFFITKSKYTEILLLNLPLIIKMRITFLNFGKYRNIQISDIFHYGFKYWKNNTLRCEYSLYEYQYRMISKRFKFFRRNIWISFNAWAGILFLLAMIWEPFNDIIIGNEHYKRMVDCERTDLLMIFGVIAYSIFELMYFHLFKNFLRYRSSMDDYLVNNIDYDEKQLLPELRLFLRKFFIISDIITDLFHRLLSYFITLTLFIYTIFGFISYLNSLINFLQLIISVPMFSIFCRYTKTRAAYFMMLSFIVFLIEFHKVRLKQLMLKSQKMMKQKSTNSHCHYGHQLFNLKEKMKKIFWNRFHIEYVNLYAETAQLNRTVSLILFYMEIVAKFAIIVSCVFISQQFKMNWFSLSCVVAIMTLFFLMVGINSLIAALPSYDQKCGKLILYNLARSQWHRFRMVNQSTNASLLLWRHWIKSNLFVQTMTENHFGFTCGQLFFITKSKYTEILLKFITFPNFDKYRNIQISDIFHCGFKYWKNYTLRCEYSLYEYQYRIISKRFKFFRRNIWISFNAWAGILFLLAMIWEPFKDLIIGNEHYKRMVDCERTDLLIIFGAIAFSTFELMWLHLFKNFHRYRSSMDDYLVNNIDYDEKQLAPTLQQYLRKFFIISDIITDLLRRLLSYLITLTLLIYIIFGCNLYQDSQINLFQLIISIPLFSFFCRYTKNRAENFMLLSFILFLVEFHKVRLKQLMLKSQKTLKQKSTNSHCHYGHRLFNLKEKMKKIFWNRFHIEYVNLYAKTAQLNRTVSLILFYMETVAKFSIMVSCVFISRQFKINWFNSSSLMTIMGFFFLMVGMNSLIATLPSYDQKCGQFILYDLARSQWHRFRMVNQSTNVSLLWRHWIKSNLFVQTMTENHFGFTCEWRTLNTISYSKYKKICIDDILYRGFQYWKIFSFRFDYSLDDYCQKRLVLKYSQFKRAILLMIQAWLAIILQSSLVIWPKSPYLIDLKYTEEILHLQRIDIVFIQTITLFILLECMWFHLFKNIINYRSFFTNFLVANLPFNAKKLDQESIKYLIRFFYTTDYFAIYSYKVFLFSITNMVIAATYYAFYLYMNDQVKRIQLIIVIPIYIIYLRHVVFVICQLFVSINFLVFLVGYLTIKFRRLWKSSQAIVTKKLPSTEHNATIVWKRFHYGYVTLYSETAKFNGTVRSILFYMETISKSSLIMATIFYSRQKVMGIHNTLVILALVFAFVYTSILFSRVVCMPSYNQQCTIHLSNWLARIQRKRFSNRKIRNICKRVVWQRFIKLNLFFETMMENGFGFTCGQVFLVTKYEFFKLFLMNIPRKDKKNNFVDSMTTIMRKNNFQFFPAKFFFMFCQIAFFYLKC</sequence>
<gene>
    <name evidence="2" type="ORF">DERF_011905</name>
</gene>
<feature type="transmembrane region" description="Helical" evidence="1">
    <location>
        <begin position="304"/>
        <end position="324"/>
    </location>
</feature>
<feature type="transmembrane region" description="Helical" evidence="1">
    <location>
        <begin position="723"/>
        <end position="743"/>
    </location>
</feature>
<reference evidence="2" key="1">
    <citation type="submission" date="2013-05" db="EMBL/GenBank/DDBJ databases">
        <authorList>
            <person name="Yim A.K.Y."/>
            <person name="Chan T.F."/>
            <person name="Ji K.M."/>
            <person name="Liu X.Y."/>
            <person name="Zhou J.W."/>
            <person name="Li R.Q."/>
            <person name="Yang K.Y."/>
            <person name="Li J."/>
            <person name="Li M."/>
            <person name="Law P.T.W."/>
            <person name="Wu Y.L."/>
            <person name="Cai Z.L."/>
            <person name="Qin H."/>
            <person name="Bao Y."/>
            <person name="Leung R.K.K."/>
            <person name="Ng P.K.S."/>
            <person name="Zou J."/>
            <person name="Zhong X.J."/>
            <person name="Ran P.X."/>
            <person name="Zhong N.S."/>
            <person name="Liu Z.G."/>
            <person name="Tsui S.K.W."/>
        </authorList>
    </citation>
    <scope>NUCLEOTIDE SEQUENCE</scope>
    <source>
        <strain evidence="2">Derf</strain>
        <tissue evidence="2">Whole organism</tissue>
    </source>
</reference>
<feature type="transmembrane region" description="Helical" evidence="1">
    <location>
        <begin position="2181"/>
        <end position="2202"/>
    </location>
</feature>
<feature type="transmembrane region" description="Helical" evidence="1">
    <location>
        <begin position="1385"/>
        <end position="1405"/>
    </location>
</feature>
<feature type="transmembrane region" description="Helical" evidence="1">
    <location>
        <begin position="1183"/>
        <end position="1204"/>
    </location>
</feature>
<keyword evidence="1" id="KW-0812">Transmembrane</keyword>
<feature type="transmembrane region" description="Helical" evidence="1">
    <location>
        <begin position="1019"/>
        <end position="1039"/>
    </location>
</feature>
<feature type="transmembrane region" description="Helical" evidence="1">
    <location>
        <begin position="68"/>
        <end position="88"/>
    </location>
</feature>
<evidence type="ECO:0000313" key="3">
    <source>
        <dbReference type="Proteomes" id="UP000790347"/>
    </source>
</evidence>
<feature type="transmembrane region" description="Helical" evidence="1">
    <location>
        <begin position="1909"/>
        <end position="1927"/>
    </location>
</feature>
<feature type="transmembrane region" description="Helical" evidence="1">
    <location>
        <begin position="2413"/>
        <end position="2433"/>
    </location>
</feature>
<feature type="transmembrane region" description="Helical" evidence="1">
    <location>
        <begin position="1882"/>
        <end position="1902"/>
    </location>
</feature>
<feature type="transmembrane region" description="Helical" evidence="1">
    <location>
        <begin position="2222"/>
        <end position="2244"/>
    </location>
</feature>
<keyword evidence="3" id="KW-1185">Reference proteome</keyword>
<feature type="transmembrane region" description="Helical" evidence="1">
    <location>
        <begin position="2011"/>
        <end position="2032"/>
    </location>
</feature>
<dbReference type="EMBL" id="ASGP02000006">
    <property type="protein sequence ID" value="KAH9501034.1"/>
    <property type="molecule type" value="Genomic_DNA"/>
</dbReference>
<name>A0A922KWF8_DERFA</name>
<feature type="transmembrane region" description="Helical" evidence="1">
    <location>
        <begin position="641"/>
        <end position="659"/>
    </location>
</feature>
<feature type="transmembrane region" description="Helical" evidence="1">
    <location>
        <begin position="1585"/>
        <end position="1605"/>
    </location>
</feature>
<evidence type="ECO:0000256" key="1">
    <source>
        <dbReference type="SAM" id="Phobius"/>
    </source>
</evidence>